<dbReference type="Proteomes" id="UP001431221">
    <property type="component" value="Unassembled WGS sequence"/>
</dbReference>
<protein>
    <submittedName>
        <fullName evidence="1">Uncharacterized protein</fullName>
    </submittedName>
</protein>
<organism evidence="1 2">
    <name type="scientific">Roseibium sediminicola</name>
    <dbReference type="NCBI Taxonomy" id="2933272"/>
    <lineage>
        <taxon>Bacteria</taxon>
        <taxon>Pseudomonadati</taxon>
        <taxon>Pseudomonadota</taxon>
        <taxon>Alphaproteobacteria</taxon>
        <taxon>Hyphomicrobiales</taxon>
        <taxon>Stappiaceae</taxon>
        <taxon>Roseibium</taxon>
    </lineage>
</organism>
<dbReference type="RefSeq" id="WP_248157942.1">
    <property type="nucleotide sequence ID" value="NZ_JALNMJ010000020.1"/>
</dbReference>
<evidence type="ECO:0000313" key="1">
    <source>
        <dbReference type="EMBL" id="MCK7615018.1"/>
    </source>
</evidence>
<reference evidence="1" key="1">
    <citation type="submission" date="2022-04" db="EMBL/GenBank/DDBJ databases">
        <title>Roseibium sp. CAU 1639 isolated from mud.</title>
        <authorList>
            <person name="Kim W."/>
        </authorList>
    </citation>
    <scope>NUCLEOTIDE SEQUENCE</scope>
    <source>
        <strain evidence="1">CAU 1639</strain>
    </source>
</reference>
<keyword evidence="2" id="KW-1185">Reference proteome</keyword>
<comment type="caution">
    <text evidence="1">The sequence shown here is derived from an EMBL/GenBank/DDBJ whole genome shotgun (WGS) entry which is preliminary data.</text>
</comment>
<proteinExistence type="predicted"/>
<evidence type="ECO:0000313" key="2">
    <source>
        <dbReference type="Proteomes" id="UP001431221"/>
    </source>
</evidence>
<accession>A0ABT0H000</accession>
<name>A0ABT0H000_9HYPH</name>
<gene>
    <name evidence="1" type="ORF">M0H32_22870</name>
</gene>
<dbReference type="EMBL" id="JALNMJ010000020">
    <property type="protein sequence ID" value="MCK7615018.1"/>
    <property type="molecule type" value="Genomic_DNA"/>
</dbReference>
<sequence>MLEFVRHKEQKLSVDWNDRTRTALDIIQGLAAEHGVTPAVTKLDEFCDDMARLAGDDVKLDPVEQTIANIGKLRLYDGKDLTRLHARYLSETASK</sequence>